<evidence type="ECO:0008006" key="3">
    <source>
        <dbReference type="Google" id="ProtNLM"/>
    </source>
</evidence>
<dbReference type="Proteomes" id="UP000533207">
    <property type="component" value="Unassembled WGS sequence"/>
</dbReference>
<reference evidence="1 2" key="1">
    <citation type="submission" date="2020-07" db="EMBL/GenBank/DDBJ databases">
        <title>Genomic Encyclopedia of Type Strains, Phase IV (KMG-V): Genome sequencing to study the core and pangenomes of soil and plant-associated prokaryotes.</title>
        <authorList>
            <person name="Whitman W."/>
        </authorList>
    </citation>
    <scope>NUCLEOTIDE SEQUENCE [LARGE SCALE GENOMIC DNA]</scope>
    <source>
        <strain evidence="1 2">C8</strain>
    </source>
</reference>
<dbReference type="AlphaFoldDB" id="A0A7J9PG67"/>
<evidence type="ECO:0000313" key="1">
    <source>
        <dbReference type="EMBL" id="MBA2861794.1"/>
    </source>
</evidence>
<proteinExistence type="predicted"/>
<dbReference type="RefSeq" id="WP_011976442.1">
    <property type="nucleotide sequence ID" value="NZ_JACDUL010000002.1"/>
</dbReference>
<protein>
    <recommendedName>
        <fullName evidence="3">Type II toxin-antitoxin system HicA family toxin</fullName>
    </recommendedName>
</protein>
<evidence type="ECO:0000313" key="2">
    <source>
        <dbReference type="Proteomes" id="UP000533207"/>
    </source>
</evidence>
<gene>
    <name evidence="1" type="ORF">HNP90_000673</name>
</gene>
<comment type="caution">
    <text evidence="1">The sequence shown here is derived from an EMBL/GenBank/DDBJ whole genome shotgun (WGS) entry which is preliminary data.</text>
</comment>
<organism evidence="1 2">
    <name type="scientific">Methanococcus maripaludis</name>
    <name type="common">Methanococcus deltae</name>
    <dbReference type="NCBI Taxonomy" id="39152"/>
    <lineage>
        <taxon>Archaea</taxon>
        <taxon>Methanobacteriati</taxon>
        <taxon>Methanobacteriota</taxon>
        <taxon>Methanomada group</taxon>
        <taxon>Methanococci</taxon>
        <taxon>Methanococcales</taxon>
        <taxon>Methanococcaceae</taxon>
        <taxon>Methanococcus</taxon>
    </lineage>
</organism>
<name>A0A7J9PG67_METMI</name>
<accession>A0A7J9PG67</accession>
<dbReference type="EMBL" id="JACDUL010000002">
    <property type="protein sequence ID" value="MBA2861794.1"/>
    <property type="molecule type" value="Genomic_DNA"/>
</dbReference>
<sequence>MGNSYKIRKVKSSMKKKGFEEENGGNHLKYYFQDENGNRTSVFTVMSHSWLELKDPYISKISKELNFDDKNQFEKYIECTFSKIDYINVLKKKGILTKE</sequence>